<name>A0A851GGZ1_9BACT</name>
<protein>
    <recommendedName>
        <fullName evidence="5">SH3 domain-containing protein</fullName>
    </recommendedName>
</protein>
<feature type="chain" id="PRO_5032284210" description="SH3 domain-containing protein" evidence="2">
    <location>
        <begin position="18"/>
        <end position="163"/>
    </location>
</feature>
<organism evidence="3 4">
    <name type="scientific">Oceaniferula marina</name>
    <dbReference type="NCBI Taxonomy" id="2748318"/>
    <lineage>
        <taxon>Bacteria</taxon>
        <taxon>Pseudomonadati</taxon>
        <taxon>Verrucomicrobiota</taxon>
        <taxon>Verrucomicrobiia</taxon>
        <taxon>Verrucomicrobiales</taxon>
        <taxon>Verrucomicrobiaceae</taxon>
        <taxon>Oceaniferula</taxon>
    </lineage>
</organism>
<evidence type="ECO:0000313" key="3">
    <source>
        <dbReference type="EMBL" id="NWK56459.1"/>
    </source>
</evidence>
<dbReference type="AlphaFoldDB" id="A0A851GGZ1"/>
<reference evidence="3 4" key="1">
    <citation type="submission" date="2020-07" db="EMBL/GenBank/DDBJ databases">
        <title>Roseicoccus Jingziensis gen. nov., sp. nov., isolated from coastal seawater.</title>
        <authorList>
            <person name="Feng X."/>
        </authorList>
    </citation>
    <scope>NUCLEOTIDE SEQUENCE [LARGE SCALE GENOMIC DNA]</scope>
    <source>
        <strain evidence="3 4">N1E253</strain>
    </source>
</reference>
<feature type="region of interest" description="Disordered" evidence="1">
    <location>
        <begin position="122"/>
        <end position="163"/>
    </location>
</feature>
<comment type="caution">
    <text evidence="3">The sequence shown here is derived from an EMBL/GenBank/DDBJ whole genome shotgun (WGS) entry which is preliminary data.</text>
</comment>
<evidence type="ECO:0000313" key="4">
    <source>
        <dbReference type="Proteomes" id="UP000557872"/>
    </source>
</evidence>
<dbReference type="Proteomes" id="UP000557872">
    <property type="component" value="Unassembled WGS sequence"/>
</dbReference>
<feature type="signal peptide" evidence="2">
    <location>
        <begin position="1"/>
        <end position="17"/>
    </location>
</feature>
<gene>
    <name evidence="3" type="ORF">HW115_12625</name>
</gene>
<keyword evidence="2" id="KW-0732">Signal</keyword>
<evidence type="ECO:0000256" key="1">
    <source>
        <dbReference type="SAM" id="MobiDB-lite"/>
    </source>
</evidence>
<dbReference type="RefSeq" id="WP_178933232.1">
    <property type="nucleotide sequence ID" value="NZ_JACBAZ010000004.1"/>
</dbReference>
<evidence type="ECO:0008006" key="5">
    <source>
        <dbReference type="Google" id="ProtNLM"/>
    </source>
</evidence>
<proteinExistence type="predicted"/>
<keyword evidence="4" id="KW-1185">Reference proteome</keyword>
<evidence type="ECO:0000256" key="2">
    <source>
        <dbReference type="SAM" id="SignalP"/>
    </source>
</evidence>
<dbReference type="PROSITE" id="PS51257">
    <property type="entry name" value="PROKAR_LIPOPROTEIN"/>
    <property type="match status" value="1"/>
</dbReference>
<dbReference type="EMBL" id="JACBAZ010000004">
    <property type="protein sequence ID" value="NWK56459.1"/>
    <property type="molecule type" value="Genomic_DNA"/>
</dbReference>
<accession>A0A851GGZ1</accession>
<sequence length="163" mass="16991">MKQTVLFSLSSLALVLASCDFNQPLPGGDAYNPLYPPGGAAMPGDQSPAGPSYATGSFLQTLSDNTAFFSRYPTGDDQPNKMLKNFTDVKVISTKGAYVKVEVVNNGDVGFVPSVMLGEKRSPNEVQVTGGPGAAPLTPDVPPPAEVPDIQPPEVGDPSRPAE</sequence>